<comment type="caution">
    <text evidence="5">The sequence shown here is derived from an EMBL/GenBank/DDBJ whole genome shotgun (WGS) entry which is preliminary data.</text>
</comment>
<keyword evidence="6" id="KW-1185">Reference proteome</keyword>
<dbReference type="SUPFAM" id="SSF46785">
    <property type="entry name" value="Winged helix' DNA-binding domain"/>
    <property type="match status" value="1"/>
</dbReference>
<dbReference type="GO" id="GO:0003677">
    <property type="term" value="F:DNA binding"/>
    <property type="evidence" value="ECO:0007669"/>
    <property type="project" value="UniProtKB-KW"/>
</dbReference>
<dbReference type="OrthoDB" id="362473at2"/>
<dbReference type="Pfam" id="PF00392">
    <property type="entry name" value="GntR"/>
    <property type="match status" value="1"/>
</dbReference>
<reference evidence="5 6" key="1">
    <citation type="submission" date="2019-02" db="EMBL/GenBank/DDBJ databases">
        <title>Pedobacter sp. RP-1-13 sp. nov., isolated from Arctic soil.</title>
        <authorList>
            <person name="Dahal R.H."/>
        </authorList>
    </citation>
    <scope>NUCLEOTIDE SEQUENCE [LARGE SCALE GENOMIC DNA]</scope>
    <source>
        <strain evidence="5 6">RP-1-13</strain>
    </source>
</reference>
<dbReference type="InterPro" id="IPR036388">
    <property type="entry name" value="WH-like_DNA-bd_sf"/>
</dbReference>
<evidence type="ECO:0000256" key="2">
    <source>
        <dbReference type="ARBA" id="ARBA00023125"/>
    </source>
</evidence>
<keyword evidence="3" id="KW-0804">Transcription</keyword>
<dbReference type="Gene3D" id="1.10.10.10">
    <property type="entry name" value="Winged helix-like DNA-binding domain superfamily/Winged helix DNA-binding domain"/>
    <property type="match status" value="1"/>
</dbReference>
<gene>
    <name evidence="5" type="ORF">EZ428_22205</name>
</gene>
<dbReference type="Proteomes" id="UP000292884">
    <property type="component" value="Unassembled WGS sequence"/>
</dbReference>
<dbReference type="AlphaFoldDB" id="A0A4R0MK02"/>
<evidence type="ECO:0000313" key="5">
    <source>
        <dbReference type="EMBL" id="TCC86921.1"/>
    </source>
</evidence>
<proteinExistence type="predicted"/>
<dbReference type="PROSITE" id="PS50949">
    <property type="entry name" value="HTH_GNTR"/>
    <property type="match status" value="1"/>
</dbReference>
<sequence>MDFNINLPIYLQIADYVCDKIMLQLWLPDEKIPSIRELAIELEVTHNTVLRTFEHLQNKNIIYTKRGMGYFVEQNALSLLNSSKKEQFLKEELPSLFHKMNIIGFEIDELVTEFEKFKNKNKPDHEN</sequence>
<dbReference type="InterPro" id="IPR000524">
    <property type="entry name" value="Tscrpt_reg_HTH_GntR"/>
</dbReference>
<evidence type="ECO:0000256" key="1">
    <source>
        <dbReference type="ARBA" id="ARBA00023015"/>
    </source>
</evidence>
<dbReference type="SMART" id="SM00345">
    <property type="entry name" value="HTH_GNTR"/>
    <property type="match status" value="1"/>
</dbReference>
<dbReference type="RefSeq" id="WP_131555539.1">
    <property type="nucleotide sequence ID" value="NZ_SJSK01000008.1"/>
</dbReference>
<keyword evidence="1" id="KW-0805">Transcription regulation</keyword>
<evidence type="ECO:0000256" key="3">
    <source>
        <dbReference type="ARBA" id="ARBA00023163"/>
    </source>
</evidence>
<dbReference type="CDD" id="cd07377">
    <property type="entry name" value="WHTH_GntR"/>
    <property type="match status" value="1"/>
</dbReference>
<dbReference type="InterPro" id="IPR036390">
    <property type="entry name" value="WH_DNA-bd_sf"/>
</dbReference>
<evidence type="ECO:0000259" key="4">
    <source>
        <dbReference type="PROSITE" id="PS50949"/>
    </source>
</evidence>
<protein>
    <submittedName>
        <fullName evidence="5">GntR family transcriptional regulator</fullName>
    </submittedName>
</protein>
<feature type="domain" description="HTH gntR-type" evidence="4">
    <location>
        <begin position="7"/>
        <end position="75"/>
    </location>
</feature>
<dbReference type="PANTHER" id="PTHR38445:SF10">
    <property type="entry name" value="GNTR-FAMILY TRANSCRIPTIONAL REGULATOR"/>
    <property type="match status" value="1"/>
</dbReference>
<accession>A0A4R0MK02</accession>
<dbReference type="GO" id="GO:0003700">
    <property type="term" value="F:DNA-binding transcription factor activity"/>
    <property type="evidence" value="ECO:0007669"/>
    <property type="project" value="InterPro"/>
</dbReference>
<name>A0A4R0MK02_9SPHI</name>
<dbReference type="PANTHER" id="PTHR38445">
    <property type="entry name" value="HTH-TYPE TRANSCRIPTIONAL REPRESSOR YTRA"/>
    <property type="match status" value="1"/>
</dbReference>
<dbReference type="Gene3D" id="1.10.287.100">
    <property type="match status" value="1"/>
</dbReference>
<organism evidence="5 6">
    <name type="scientific">Pedobacter frigiditerrae</name>
    <dbReference type="NCBI Taxonomy" id="2530452"/>
    <lineage>
        <taxon>Bacteria</taxon>
        <taxon>Pseudomonadati</taxon>
        <taxon>Bacteroidota</taxon>
        <taxon>Sphingobacteriia</taxon>
        <taxon>Sphingobacteriales</taxon>
        <taxon>Sphingobacteriaceae</taxon>
        <taxon>Pedobacter</taxon>
    </lineage>
</organism>
<keyword evidence="2" id="KW-0238">DNA-binding</keyword>
<dbReference type="EMBL" id="SJSK01000008">
    <property type="protein sequence ID" value="TCC86921.1"/>
    <property type="molecule type" value="Genomic_DNA"/>
</dbReference>
<evidence type="ECO:0000313" key="6">
    <source>
        <dbReference type="Proteomes" id="UP000292884"/>
    </source>
</evidence>